<accession>A0A1L9B229</accession>
<gene>
    <name evidence="5" type="ORF">BON30_34760</name>
</gene>
<evidence type="ECO:0000313" key="5">
    <source>
        <dbReference type="EMBL" id="OJH36312.1"/>
    </source>
</evidence>
<reference evidence="6" key="1">
    <citation type="submission" date="2016-11" db="EMBL/GenBank/DDBJ databases">
        <authorList>
            <person name="Shukria A."/>
            <person name="Stevens D.C."/>
        </authorList>
    </citation>
    <scope>NUCLEOTIDE SEQUENCE [LARGE SCALE GENOMIC DNA]</scope>
    <source>
        <strain evidence="6">Cbfe23</strain>
    </source>
</reference>
<comment type="caution">
    <text evidence="5">The sequence shown here is derived from an EMBL/GenBank/DDBJ whole genome shotgun (WGS) entry which is preliminary data.</text>
</comment>
<comment type="catalytic activity">
    <reaction evidence="4">
        <text>(S)-ureidoglycolate = urea + glyoxylate</text>
        <dbReference type="Rhea" id="RHEA:11304"/>
        <dbReference type="ChEBI" id="CHEBI:16199"/>
        <dbReference type="ChEBI" id="CHEBI:36655"/>
        <dbReference type="ChEBI" id="CHEBI:57296"/>
        <dbReference type="EC" id="4.3.2.3"/>
    </reaction>
</comment>
<dbReference type="Pfam" id="PF04115">
    <property type="entry name" value="Ureidogly_lyase"/>
    <property type="match status" value="1"/>
</dbReference>
<keyword evidence="3" id="KW-0456">Lyase</keyword>
<dbReference type="InterPro" id="IPR011051">
    <property type="entry name" value="RmlC_Cupin_sf"/>
</dbReference>
<dbReference type="RefSeq" id="WP_071902808.1">
    <property type="nucleotide sequence ID" value="NZ_MPIN01000011.1"/>
</dbReference>
<evidence type="ECO:0000256" key="2">
    <source>
        <dbReference type="ARBA" id="ARBA00022631"/>
    </source>
</evidence>
<reference evidence="5 6" key="2">
    <citation type="submission" date="2016-12" db="EMBL/GenBank/DDBJ databases">
        <title>Draft Genome Sequence of Cystobacter ferrugineus Strain Cbfe23.</title>
        <authorList>
            <person name="Akbar S."/>
            <person name="Dowd S.E."/>
            <person name="Stevens D.C."/>
        </authorList>
    </citation>
    <scope>NUCLEOTIDE SEQUENCE [LARGE SCALE GENOMIC DNA]</scope>
    <source>
        <strain evidence="5 6">Cbfe23</strain>
    </source>
</reference>
<dbReference type="OrthoDB" id="9804602at2"/>
<dbReference type="PANTHER" id="PTHR21221:SF1">
    <property type="entry name" value="UREIDOGLYCOLATE LYASE"/>
    <property type="match status" value="1"/>
</dbReference>
<dbReference type="EMBL" id="MPIN01000011">
    <property type="protein sequence ID" value="OJH36312.1"/>
    <property type="molecule type" value="Genomic_DNA"/>
</dbReference>
<comment type="subunit">
    <text evidence="1">Homodimer.</text>
</comment>
<dbReference type="AlphaFoldDB" id="A0A1L9B229"/>
<organism evidence="5 6">
    <name type="scientific">Cystobacter ferrugineus</name>
    <dbReference type="NCBI Taxonomy" id="83449"/>
    <lineage>
        <taxon>Bacteria</taxon>
        <taxon>Pseudomonadati</taxon>
        <taxon>Myxococcota</taxon>
        <taxon>Myxococcia</taxon>
        <taxon>Myxococcales</taxon>
        <taxon>Cystobacterineae</taxon>
        <taxon>Archangiaceae</taxon>
        <taxon>Cystobacter</taxon>
    </lineage>
</organism>
<name>A0A1L9B229_9BACT</name>
<dbReference type="GO" id="GO:0006144">
    <property type="term" value="P:purine nucleobase metabolic process"/>
    <property type="evidence" value="ECO:0007669"/>
    <property type="project" value="UniProtKB-KW"/>
</dbReference>
<dbReference type="InterPro" id="IPR047233">
    <property type="entry name" value="UAH_cupin"/>
</dbReference>
<proteinExistence type="predicted"/>
<dbReference type="CDD" id="cd20298">
    <property type="entry name" value="cupin_UAH"/>
    <property type="match status" value="1"/>
</dbReference>
<evidence type="ECO:0008006" key="7">
    <source>
        <dbReference type="Google" id="ProtNLM"/>
    </source>
</evidence>
<dbReference type="InterPro" id="IPR024060">
    <property type="entry name" value="Ureidoglycolate_lyase_dom_sf"/>
</dbReference>
<sequence length="166" mass="17924">MIRPKREALTAAAFAGFGDVVEVPEQGGRLINSGTAWRFDDVASLALDKNGGRALLSLFRVQPARLPLRCTRLERHPMSSQLFLPIGGLPFLVVVAHGHDAPDPATLRVFVTNGHQGVNYAPGTWHHPAIALDTVTDFLVLGRADARPDDNCDELPFPGEAVVEIS</sequence>
<evidence type="ECO:0000256" key="3">
    <source>
        <dbReference type="ARBA" id="ARBA00023239"/>
    </source>
</evidence>
<dbReference type="SUPFAM" id="SSF51182">
    <property type="entry name" value="RmlC-like cupins"/>
    <property type="match status" value="1"/>
</dbReference>
<keyword evidence="6" id="KW-1185">Reference proteome</keyword>
<dbReference type="Gene3D" id="2.60.120.480">
    <property type="entry name" value="Ureidoglycolate hydrolase"/>
    <property type="match status" value="1"/>
</dbReference>
<dbReference type="GO" id="GO:0050385">
    <property type="term" value="F:ureidoglycolate lyase activity"/>
    <property type="evidence" value="ECO:0007669"/>
    <property type="project" value="UniProtKB-EC"/>
</dbReference>
<dbReference type="STRING" id="83449.BON30_34760"/>
<protein>
    <recommendedName>
        <fullName evidence="7">Ureidoglycolate hydrolase</fullName>
    </recommendedName>
</protein>
<dbReference type="GO" id="GO:0000256">
    <property type="term" value="P:allantoin catabolic process"/>
    <property type="evidence" value="ECO:0007669"/>
    <property type="project" value="InterPro"/>
</dbReference>
<evidence type="ECO:0000256" key="4">
    <source>
        <dbReference type="ARBA" id="ARBA00047684"/>
    </source>
</evidence>
<dbReference type="InterPro" id="IPR007247">
    <property type="entry name" value="Ureidogly_lyase"/>
</dbReference>
<evidence type="ECO:0000313" key="6">
    <source>
        <dbReference type="Proteomes" id="UP000182229"/>
    </source>
</evidence>
<dbReference type="Proteomes" id="UP000182229">
    <property type="component" value="Unassembled WGS sequence"/>
</dbReference>
<evidence type="ECO:0000256" key="1">
    <source>
        <dbReference type="ARBA" id="ARBA00011738"/>
    </source>
</evidence>
<dbReference type="PANTHER" id="PTHR21221">
    <property type="entry name" value="UREIDOGLYCOLATE HYDROLASE"/>
    <property type="match status" value="1"/>
</dbReference>
<dbReference type="GO" id="GO:0004848">
    <property type="term" value="F:ureidoglycolate hydrolase activity"/>
    <property type="evidence" value="ECO:0007669"/>
    <property type="project" value="InterPro"/>
</dbReference>
<dbReference type="PIRSF" id="PIRSF017306">
    <property type="entry name" value="Ureidogly_hydro"/>
    <property type="match status" value="1"/>
</dbReference>
<keyword evidence="2" id="KW-0659">Purine metabolism</keyword>